<dbReference type="AlphaFoldDB" id="A0A2W5AVF5"/>
<dbReference type="Proteomes" id="UP000324726">
    <property type="component" value="Unassembled WGS sequence"/>
</dbReference>
<comment type="caution">
    <text evidence="2">The sequence shown here is derived from an EMBL/GenBank/DDBJ whole genome shotgun (WGS) entry which is preliminary data.</text>
</comment>
<evidence type="ECO:0000313" key="2">
    <source>
        <dbReference type="EMBL" id="PZO97097.1"/>
    </source>
</evidence>
<dbReference type="EMBL" id="QFNY01000466">
    <property type="protein sequence ID" value="PZO97097.1"/>
    <property type="molecule type" value="Genomic_DNA"/>
</dbReference>
<dbReference type="EMBL" id="VSZI01000001">
    <property type="protein sequence ID" value="TYR20993.1"/>
    <property type="molecule type" value="Genomic_DNA"/>
</dbReference>
<name>A0A2W5AVF5_9CORY</name>
<protein>
    <submittedName>
        <fullName evidence="3">DUF308 domain-containing protein</fullName>
    </submittedName>
</protein>
<keyword evidence="1" id="KW-0812">Transmembrane</keyword>
<evidence type="ECO:0000313" key="4">
    <source>
        <dbReference type="Proteomes" id="UP000249451"/>
    </source>
</evidence>
<sequence>MSLAALILGVLALPAGLLPLIGIFVAMIALVVAIVALIRANRHGTARTYPIAGLVLAILAMGLALITTKVATEFPEQCQGLSDEELTQCVKEHREN</sequence>
<evidence type="ECO:0000256" key="1">
    <source>
        <dbReference type="SAM" id="Phobius"/>
    </source>
</evidence>
<evidence type="ECO:0000313" key="3">
    <source>
        <dbReference type="EMBL" id="TYR20993.1"/>
    </source>
</evidence>
<reference evidence="2 4" key="1">
    <citation type="submission" date="2017-11" db="EMBL/GenBank/DDBJ databases">
        <title>Infants hospitalized years apart are colonized by the same room-sourced microbial strains.</title>
        <authorList>
            <person name="Brooks B."/>
            <person name="Olm M.R."/>
            <person name="Firek B.A."/>
            <person name="Baker R."/>
            <person name="Thomas B.C."/>
            <person name="Morowitz M.J."/>
            <person name="Banfield J.F."/>
        </authorList>
    </citation>
    <scope>NUCLEOTIDE SEQUENCE [LARGE SCALE GENOMIC DNA]</scope>
    <source>
        <strain evidence="2">S2_012_000_R3_87</strain>
    </source>
</reference>
<reference evidence="3 5" key="2">
    <citation type="submission" date="2019-08" db="EMBL/GenBank/DDBJ databases">
        <title>Draft genome of C. urealyticum strain VH4248.</title>
        <authorList>
            <person name="Navas J."/>
        </authorList>
    </citation>
    <scope>NUCLEOTIDE SEQUENCE [LARGE SCALE GENOMIC DNA]</scope>
    <source>
        <strain evidence="3 5">VH4248</strain>
    </source>
</reference>
<keyword evidence="1" id="KW-0472">Membrane</keyword>
<dbReference type="Proteomes" id="UP000249451">
    <property type="component" value="Unassembled WGS sequence"/>
</dbReference>
<evidence type="ECO:0000313" key="5">
    <source>
        <dbReference type="Proteomes" id="UP000324726"/>
    </source>
</evidence>
<accession>A0A2W5AVF5</accession>
<keyword evidence="1" id="KW-1133">Transmembrane helix</keyword>
<organism evidence="2 4">
    <name type="scientific">Corynebacterium urealyticum</name>
    <dbReference type="NCBI Taxonomy" id="43771"/>
    <lineage>
        <taxon>Bacteria</taxon>
        <taxon>Bacillati</taxon>
        <taxon>Actinomycetota</taxon>
        <taxon>Actinomycetes</taxon>
        <taxon>Mycobacteriales</taxon>
        <taxon>Corynebacteriaceae</taxon>
        <taxon>Corynebacterium</taxon>
    </lineage>
</organism>
<proteinExistence type="predicted"/>
<feature type="transmembrane region" description="Helical" evidence="1">
    <location>
        <begin position="49"/>
        <end position="67"/>
    </location>
</feature>
<feature type="transmembrane region" description="Helical" evidence="1">
    <location>
        <begin position="6"/>
        <end position="37"/>
    </location>
</feature>
<gene>
    <name evidence="2" type="ORF">DI609_14000</name>
    <name evidence="3" type="ORF">FYJ87_03280</name>
</gene>